<proteinExistence type="predicted"/>
<evidence type="ECO:0000313" key="3">
    <source>
        <dbReference type="Proteomes" id="UP000189545"/>
    </source>
</evidence>
<organism evidence="2 3">
    <name type="scientific">Shewanella psychrophila</name>
    <dbReference type="NCBI Taxonomy" id="225848"/>
    <lineage>
        <taxon>Bacteria</taxon>
        <taxon>Pseudomonadati</taxon>
        <taxon>Pseudomonadota</taxon>
        <taxon>Gammaproteobacteria</taxon>
        <taxon>Alteromonadales</taxon>
        <taxon>Shewanellaceae</taxon>
        <taxon>Shewanella</taxon>
    </lineage>
</organism>
<dbReference type="RefSeq" id="WP_077751454.1">
    <property type="nucleotide sequence ID" value="NZ_CP014782.1"/>
</dbReference>
<dbReference type="EMBL" id="CP014782">
    <property type="protein sequence ID" value="AQS36123.1"/>
    <property type="molecule type" value="Genomic_DNA"/>
</dbReference>
<protein>
    <submittedName>
        <fullName evidence="2">Uncharacterized protein</fullName>
    </submittedName>
</protein>
<sequence length="92" mass="9875">MTDCVRDLGNGYYSIFGAVDADNPNPECDFILVPPREYELLVSLSVGGSDSSVPLSGQSTLTQTDVSLLFSAAATLYALVFVFKLALKQMGY</sequence>
<reference evidence="2 3" key="1">
    <citation type="submission" date="2016-03" db="EMBL/GenBank/DDBJ databases">
        <title>Complete genome sequence of Shewanella psychrophila WP2, a deep sea bacterium isolated from west Pacific sediment.</title>
        <authorList>
            <person name="Xu G."/>
            <person name="Jian H."/>
        </authorList>
    </citation>
    <scope>NUCLEOTIDE SEQUENCE [LARGE SCALE GENOMIC DNA]</scope>
    <source>
        <strain evidence="2 3">WP2</strain>
    </source>
</reference>
<dbReference type="STRING" id="225848.Sps_00934"/>
<dbReference type="KEGG" id="spsw:Sps_00934"/>
<evidence type="ECO:0000313" key="2">
    <source>
        <dbReference type="EMBL" id="AQS36123.1"/>
    </source>
</evidence>
<dbReference type="Proteomes" id="UP000189545">
    <property type="component" value="Chromosome"/>
</dbReference>
<dbReference type="AlphaFoldDB" id="A0A1S6HKT6"/>
<keyword evidence="1" id="KW-0472">Membrane</keyword>
<gene>
    <name evidence="2" type="ORF">Sps_00934</name>
</gene>
<keyword evidence="1" id="KW-0812">Transmembrane</keyword>
<accession>A0A1S6HKT6</accession>
<evidence type="ECO:0000256" key="1">
    <source>
        <dbReference type="SAM" id="Phobius"/>
    </source>
</evidence>
<keyword evidence="1" id="KW-1133">Transmembrane helix</keyword>
<name>A0A1S6HKT6_9GAMM</name>
<feature type="transmembrane region" description="Helical" evidence="1">
    <location>
        <begin position="66"/>
        <end position="87"/>
    </location>
</feature>
<keyword evidence="3" id="KW-1185">Reference proteome</keyword>